<organism evidence="8 9">
    <name type="scientific">Dendrobium nobile</name>
    <name type="common">Orchid</name>
    <dbReference type="NCBI Taxonomy" id="94219"/>
    <lineage>
        <taxon>Eukaryota</taxon>
        <taxon>Viridiplantae</taxon>
        <taxon>Streptophyta</taxon>
        <taxon>Embryophyta</taxon>
        <taxon>Tracheophyta</taxon>
        <taxon>Spermatophyta</taxon>
        <taxon>Magnoliopsida</taxon>
        <taxon>Liliopsida</taxon>
        <taxon>Asparagales</taxon>
        <taxon>Orchidaceae</taxon>
        <taxon>Epidendroideae</taxon>
        <taxon>Malaxideae</taxon>
        <taxon>Dendrobiinae</taxon>
        <taxon>Dendrobium</taxon>
    </lineage>
</organism>
<dbReference type="SMR" id="A0A8T3BUZ6"/>
<dbReference type="EMBL" id="JAGYWB010000006">
    <property type="protein sequence ID" value="KAI0519333.1"/>
    <property type="molecule type" value="Genomic_DNA"/>
</dbReference>
<dbReference type="PROSITE" id="PS50811">
    <property type="entry name" value="WRKY"/>
    <property type="match status" value="1"/>
</dbReference>
<evidence type="ECO:0000313" key="8">
    <source>
        <dbReference type="EMBL" id="KAI0519333.1"/>
    </source>
</evidence>
<protein>
    <recommendedName>
        <fullName evidence="7">WRKY domain-containing protein</fullName>
    </recommendedName>
</protein>
<dbReference type="SUPFAM" id="SSF118290">
    <property type="entry name" value="WRKY DNA-binding domain"/>
    <property type="match status" value="1"/>
</dbReference>
<reference evidence="8" key="1">
    <citation type="journal article" date="2022" name="Front. Genet.">
        <title>Chromosome-Scale Assembly of the Dendrobium nobile Genome Provides Insights Into the Molecular Mechanism of the Biosynthesis of the Medicinal Active Ingredient of Dendrobium.</title>
        <authorList>
            <person name="Xu Q."/>
            <person name="Niu S.-C."/>
            <person name="Li K.-L."/>
            <person name="Zheng P.-J."/>
            <person name="Zhang X.-J."/>
            <person name="Jia Y."/>
            <person name="Liu Y."/>
            <person name="Niu Y.-X."/>
            <person name="Yu L.-H."/>
            <person name="Chen D.-F."/>
            <person name="Zhang G.-Q."/>
        </authorList>
    </citation>
    <scope>NUCLEOTIDE SEQUENCE</scope>
    <source>
        <tissue evidence="8">Leaf</tissue>
    </source>
</reference>
<evidence type="ECO:0000256" key="5">
    <source>
        <dbReference type="ARBA" id="ARBA00023242"/>
    </source>
</evidence>
<feature type="compositionally biased region" description="Basic and acidic residues" evidence="6">
    <location>
        <begin position="75"/>
        <end position="85"/>
    </location>
</feature>
<feature type="region of interest" description="Disordered" evidence="6">
    <location>
        <begin position="66"/>
        <end position="88"/>
    </location>
</feature>
<evidence type="ECO:0000256" key="4">
    <source>
        <dbReference type="ARBA" id="ARBA00023163"/>
    </source>
</evidence>
<dbReference type="OrthoDB" id="747295at2759"/>
<dbReference type="InterPro" id="IPR036576">
    <property type="entry name" value="WRKY_dom_sf"/>
</dbReference>
<evidence type="ECO:0000259" key="7">
    <source>
        <dbReference type="PROSITE" id="PS50811"/>
    </source>
</evidence>
<dbReference type="InterPro" id="IPR003657">
    <property type="entry name" value="WRKY_dom"/>
</dbReference>
<evidence type="ECO:0000313" key="9">
    <source>
        <dbReference type="Proteomes" id="UP000829196"/>
    </source>
</evidence>
<accession>A0A8T3BUZ6</accession>
<dbReference type="Proteomes" id="UP000829196">
    <property type="component" value="Unassembled WGS sequence"/>
</dbReference>
<evidence type="ECO:0000256" key="1">
    <source>
        <dbReference type="ARBA" id="ARBA00004123"/>
    </source>
</evidence>
<comment type="caution">
    <text evidence="8">The sequence shown here is derived from an EMBL/GenBank/DDBJ whole genome shotgun (WGS) entry which is preliminary data.</text>
</comment>
<gene>
    <name evidence="8" type="ORF">KFK09_006776</name>
</gene>
<evidence type="ECO:0000256" key="3">
    <source>
        <dbReference type="ARBA" id="ARBA00023125"/>
    </source>
</evidence>
<dbReference type="Pfam" id="PF03106">
    <property type="entry name" value="WRKY"/>
    <property type="match status" value="1"/>
</dbReference>
<keyword evidence="5" id="KW-0539">Nucleus</keyword>
<evidence type="ECO:0000256" key="2">
    <source>
        <dbReference type="ARBA" id="ARBA00023015"/>
    </source>
</evidence>
<dbReference type="GO" id="GO:0003700">
    <property type="term" value="F:DNA-binding transcription factor activity"/>
    <property type="evidence" value="ECO:0007669"/>
    <property type="project" value="InterPro"/>
</dbReference>
<dbReference type="Gene3D" id="2.20.25.80">
    <property type="entry name" value="WRKY domain"/>
    <property type="match status" value="1"/>
</dbReference>
<evidence type="ECO:0000256" key="6">
    <source>
        <dbReference type="SAM" id="MobiDB-lite"/>
    </source>
</evidence>
<dbReference type="PANTHER" id="PTHR31282">
    <property type="entry name" value="WRKY TRANSCRIPTION FACTOR 21-RELATED"/>
    <property type="match status" value="1"/>
</dbReference>
<feature type="domain" description="WRKY" evidence="7">
    <location>
        <begin position="105"/>
        <end position="170"/>
    </location>
</feature>
<dbReference type="GO" id="GO:0005634">
    <property type="term" value="C:nucleus"/>
    <property type="evidence" value="ECO:0007669"/>
    <property type="project" value="UniProtKB-SubCell"/>
</dbReference>
<proteinExistence type="predicted"/>
<sequence length="253" mass="28054">MAELPFSQSSTVIDHLSRGYERLTQLLALISSSPANPSTTAPAMVLVDKAMCCIAAALSELQTFSPRSVDSPTAAEDHRNGTDSKKRCKKNVQSWTIVTSVPHFDGHQWRKYGQKRIHSSEFPRSYYKCTHSKDQGCKATKTIQQKEDKISNNPPKYVVSYSMHHTCKAIETHEIPIVMDSLAITNEHSTSSSQAASPDQSSPVLPKPVADIEQVSPIMDYTEPDHGEANWFEGSGLLSPFADSDIDWERLMS</sequence>
<keyword evidence="4" id="KW-0804">Transcription</keyword>
<keyword evidence="9" id="KW-1185">Reference proteome</keyword>
<comment type="subcellular location">
    <subcellularLocation>
        <location evidence="1">Nucleus</location>
    </subcellularLocation>
</comment>
<dbReference type="SMART" id="SM00774">
    <property type="entry name" value="WRKY"/>
    <property type="match status" value="1"/>
</dbReference>
<keyword evidence="3" id="KW-0238">DNA-binding</keyword>
<name>A0A8T3BUZ6_DENNO</name>
<keyword evidence="2" id="KW-0805">Transcription regulation</keyword>
<dbReference type="GO" id="GO:0043565">
    <property type="term" value="F:sequence-specific DNA binding"/>
    <property type="evidence" value="ECO:0007669"/>
    <property type="project" value="InterPro"/>
</dbReference>
<dbReference type="AlphaFoldDB" id="A0A8T3BUZ6"/>
<dbReference type="InterPro" id="IPR044810">
    <property type="entry name" value="WRKY_plant"/>
</dbReference>